<dbReference type="EMBL" id="CAESAQ020000014">
    <property type="protein sequence ID" value="CAB5494960.1"/>
    <property type="molecule type" value="Genomic_DNA"/>
</dbReference>
<dbReference type="EMBL" id="CAESAQ020000034">
    <property type="protein sequence ID" value="CAB5497201.1"/>
    <property type="molecule type" value="Genomic_DNA"/>
</dbReference>
<dbReference type="EMBL" id="CAESAQ020000053">
    <property type="protein sequence ID" value="CAB5499752.1"/>
    <property type="molecule type" value="Genomic_DNA"/>
</dbReference>
<keyword evidence="5" id="KW-1185">Reference proteome</keyword>
<dbReference type="AlphaFoldDB" id="A0A8H8X9U1"/>
<sequence>TYGLARSRYIGLEKVASEVNLKAIAYNLVRAANVYINKGLNTA</sequence>
<feature type="non-terminal residue" evidence="1">
    <location>
        <position position="1"/>
    </location>
</feature>
<evidence type="ECO:0000313" key="2">
    <source>
        <dbReference type="EMBL" id="CAB5497201.1"/>
    </source>
</evidence>
<organism evidence="1 5">
    <name type="scientific">Bathymodiolus thermophilus thioautotrophic gill symbiont</name>
    <dbReference type="NCBI Taxonomy" id="2360"/>
    <lineage>
        <taxon>Bacteria</taxon>
        <taxon>Pseudomonadati</taxon>
        <taxon>Pseudomonadota</taxon>
        <taxon>Gammaproteobacteria</taxon>
        <taxon>sulfur-oxidizing symbionts</taxon>
    </lineage>
</organism>
<evidence type="ECO:0000313" key="5">
    <source>
        <dbReference type="Proteomes" id="UP000643672"/>
    </source>
</evidence>
<comment type="caution">
    <text evidence="1">The sequence shown here is derived from an EMBL/GenBank/DDBJ whole genome shotgun (WGS) entry which is preliminary data.</text>
</comment>
<protein>
    <submittedName>
        <fullName evidence="1">Uncharacterized protein</fullName>
    </submittedName>
</protein>
<proteinExistence type="predicted"/>
<name>A0A8H8X9U1_9GAMM</name>
<dbReference type="Proteomes" id="UP000643672">
    <property type="component" value="Unassembled WGS sequence"/>
</dbReference>
<gene>
    <name evidence="3" type="ORF">THERMOS_1082</name>
    <name evidence="1" type="ORF">THERMOS_199</name>
    <name evidence="4" type="ORF">THERMOS_2171</name>
    <name evidence="2" type="ORF">THERMOS_644</name>
</gene>
<evidence type="ECO:0000313" key="4">
    <source>
        <dbReference type="EMBL" id="CAB5505710.1"/>
    </source>
</evidence>
<reference evidence="1 5" key="1">
    <citation type="submission" date="2020-05" db="EMBL/GenBank/DDBJ databases">
        <authorList>
            <person name="Petersen J."/>
            <person name="Sayavedra L."/>
        </authorList>
    </citation>
    <scope>NUCLEOTIDE SEQUENCE [LARGE SCALE GENOMIC DNA]</scope>
    <source>
        <strain evidence="1">B thermophilus SOXS</strain>
    </source>
</reference>
<accession>A0A8H8X9U1</accession>
<evidence type="ECO:0000313" key="1">
    <source>
        <dbReference type="EMBL" id="CAB5494960.1"/>
    </source>
</evidence>
<evidence type="ECO:0000313" key="3">
    <source>
        <dbReference type="EMBL" id="CAB5499752.1"/>
    </source>
</evidence>
<dbReference type="EMBL" id="CAESAQ020000093">
    <property type="protein sequence ID" value="CAB5505710.1"/>
    <property type="molecule type" value="Genomic_DNA"/>
</dbReference>